<dbReference type="InterPro" id="IPR009057">
    <property type="entry name" value="Homeodomain-like_sf"/>
</dbReference>
<evidence type="ECO:0000256" key="2">
    <source>
        <dbReference type="ARBA" id="ARBA00023125"/>
    </source>
</evidence>
<dbReference type="Pfam" id="PF12833">
    <property type="entry name" value="HTH_18"/>
    <property type="match status" value="1"/>
</dbReference>
<dbReference type="GO" id="GO:0043565">
    <property type="term" value="F:sequence-specific DNA binding"/>
    <property type="evidence" value="ECO:0007669"/>
    <property type="project" value="InterPro"/>
</dbReference>
<dbReference type="AlphaFoldDB" id="A0A1F4SQP3"/>
<dbReference type="PROSITE" id="PS50110">
    <property type="entry name" value="RESPONSE_REGULATORY"/>
    <property type="match status" value="1"/>
</dbReference>
<evidence type="ECO:0000313" key="8">
    <source>
        <dbReference type="EMBL" id="OGC22764.1"/>
    </source>
</evidence>
<feature type="domain" description="Response regulatory" evidence="7">
    <location>
        <begin position="4"/>
        <end position="117"/>
    </location>
</feature>
<dbReference type="SUPFAM" id="SSF46689">
    <property type="entry name" value="Homeodomain-like"/>
    <property type="match status" value="2"/>
</dbReference>
<dbReference type="Gene3D" id="3.40.50.2300">
    <property type="match status" value="1"/>
</dbReference>
<evidence type="ECO:0000259" key="6">
    <source>
        <dbReference type="PROSITE" id="PS01124"/>
    </source>
</evidence>
<dbReference type="PRINTS" id="PR00032">
    <property type="entry name" value="HTHARAC"/>
</dbReference>
<evidence type="ECO:0000256" key="4">
    <source>
        <dbReference type="PROSITE-ProRule" id="PRU00169"/>
    </source>
</evidence>
<feature type="domain" description="HTH araC/xylS-type" evidence="6">
    <location>
        <begin position="136"/>
        <end position="234"/>
    </location>
</feature>
<feature type="compositionally biased region" description="Basic residues" evidence="5">
    <location>
        <begin position="231"/>
        <end position="247"/>
    </location>
</feature>
<dbReference type="Gene3D" id="1.10.10.60">
    <property type="entry name" value="Homeodomain-like"/>
    <property type="match status" value="2"/>
</dbReference>
<proteinExistence type="predicted"/>
<evidence type="ECO:0000313" key="9">
    <source>
        <dbReference type="Proteomes" id="UP000178417"/>
    </source>
</evidence>
<dbReference type="InterPro" id="IPR020449">
    <property type="entry name" value="Tscrpt_reg_AraC-type_HTH"/>
</dbReference>
<dbReference type="Pfam" id="PF00072">
    <property type="entry name" value="Response_reg"/>
    <property type="match status" value="1"/>
</dbReference>
<dbReference type="STRING" id="1802579.A2310_05405"/>
<dbReference type="InterPro" id="IPR018062">
    <property type="entry name" value="HTH_AraC-typ_CS"/>
</dbReference>
<dbReference type="InterPro" id="IPR001789">
    <property type="entry name" value="Sig_transdc_resp-reg_receiver"/>
</dbReference>
<evidence type="ECO:0008006" key="10">
    <source>
        <dbReference type="Google" id="ProtNLM"/>
    </source>
</evidence>
<reference evidence="8 9" key="1">
    <citation type="journal article" date="2016" name="Nat. Commun.">
        <title>Thousands of microbial genomes shed light on interconnected biogeochemical processes in an aquifer system.</title>
        <authorList>
            <person name="Anantharaman K."/>
            <person name="Brown C.T."/>
            <person name="Hug L.A."/>
            <person name="Sharon I."/>
            <person name="Castelle C.J."/>
            <person name="Probst A.J."/>
            <person name="Thomas B.C."/>
            <person name="Singh A."/>
            <person name="Wilkins M.J."/>
            <person name="Karaoz U."/>
            <person name="Brodie E.L."/>
            <person name="Williams K.H."/>
            <person name="Hubbard S.S."/>
            <person name="Banfield J.F."/>
        </authorList>
    </citation>
    <scope>NUCLEOTIDE SEQUENCE [LARGE SCALE GENOMIC DNA]</scope>
</reference>
<dbReference type="PROSITE" id="PS01124">
    <property type="entry name" value="HTH_ARAC_FAMILY_2"/>
    <property type="match status" value="1"/>
</dbReference>
<dbReference type="EMBL" id="MEUB01000026">
    <property type="protein sequence ID" value="OGC22764.1"/>
    <property type="molecule type" value="Genomic_DNA"/>
</dbReference>
<feature type="modified residue" description="4-aspartylphosphate" evidence="4">
    <location>
        <position position="52"/>
    </location>
</feature>
<dbReference type="InterPro" id="IPR011006">
    <property type="entry name" value="CheY-like_superfamily"/>
</dbReference>
<keyword evidence="3" id="KW-0804">Transcription</keyword>
<sequence length="247" mass="28123">MAYNILLVDDEQAFREEIKECLEEYEVFEAGDGEAALKILKEPNEIDLIVLDYMMPGMKGTEVLSRIKRDNPNLPVIMLTGYGSKEVVIKALREDAEDFLEKPVNVEKLKNTIDNIFSKKQIEQNKEKGEIDNEVARVKLFIERNCYKKVSLEGAARAVSLSSKYLSRLFKKEAGIGFKEYVQQVKVASAKELLLKTGMTVSEISYKLGYENPETFIRLFKRVTGGNPSAFRKKGKSLKVPAKNRKR</sequence>
<dbReference type="PROSITE" id="PS00041">
    <property type="entry name" value="HTH_ARAC_FAMILY_1"/>
    <property type="match status" value="1"/>
</dbReference>
<dbReference type="PANTHER" id="PTHR43280">
    <property type="entry name" value="ARAC-FAMILY TRANSCRIPTIONAL REGULATOR"/>
    <property type="match status" value="1"/>
</dbReference>
<dbReference type="SUPFAM" id="SSF52172">
    <property type="entry name" value="CheY-like"/>
    <property type="match status" value="1"/>
</dbReference>
<accession>A0A1F4SQP3</accession>
<keyword evidence="1" id="KW-0805">Transcription regulation</keyword>
<protein>
    <recommendedName>
        <fullName evidence="10">DNA-binding response regulator</fullName>
    </recommendedName>
</protein>
<name>A0A1F4SQP3_UNCSA</name>
<feature type="region of interest" description="Disordered" evidence="5">
    <location>
        <begin position="228"/>
        <end position="247"/>
    </location>
</feature>
<organism evidence="8 9">
    <name type="scientific">candidate division WOR-1 bacterium RIFOXYB2_FULL_37_13</name>
    <dbReference type="NCBI Taxonomy" id="1802579"/>
    <lineage>
        <taxon>Bacteria</taxon>
        <taxon>Bacillati</taxon>
        <taxon>Saganbacteria</taxon>
    </lineage>
</organism>
<dbReference type="SMART" id="SM00448">
    <property type="entry name" value="REC"/>
    <property type="match status" value="1"/>
</dbReference>
<evidence type="ECO:0000256" key="1">
    <source>
        <dbReference type="ARBA" id="ARBA00023015"/>
    </source>
</evidence>
<dbReference type="SMART" id="SM00342">
    <property type="entry name" value="HTH_ARAC"/>
    <property type="match status" value="1"/>
</dbReference>
<evidence type="ECO:0000256" key="3">
    <source>
        <dbReference type="ARBA" id="ARBA00023163"/>
    </source>
</evidence>
<dbReference type="CDD" id="cd00156">
    <property type="entry name" value="REC"/>
    <property type="match status" value="1"/>
</dbReference>
<dbReference type="GO" id="GO:0003700">
    <property type="term" value="F:DNA-binding transcription factor activity"/>
    <property type="evidence" value="ECO:0007669"/>
    <property type="project" value="InterPro"/>
</dbReference>
<keyword evidence="2" id="KW-0238">DNA-binding</keyword>
<evidence type="ECO:0000256" key="5">
    <source>
        <dbReference type="SAM" id="MobiDB-lite"/>
    </source>
</evidence>
<dbReference type="PANTHER" id="PTHR43280:SF28">
    <property type="entry name" value="HTH-TYPE TRANSCRIPTIONAL ACTIVATOR RHAS"/>
    <property type="match status" value="1"/>
</dbReference>
<dbReference type="Proteomes" id="UP000178417">
    <property type="component" value="Unassembled WGS sequence"/>
</dbReference>
<comment type="caution">
    <text evidence="8">The sequence shown here is derived from an EMBL/GenBank/DDBJ whole genome shotgun (WGS) entry which is preliminary data.</text>
</comment>
<dbReference type="InterPro" id="IPR018060">
    <property type="entry name" value="HTH_AraC"/>
</dbReference>
<gene>
    <name evidence="8" type="ORF">A2310_05405</name>
</gene>
<keyword evidence="4" id="KW-0597">Phosphoprotein</keyword>
<dbReference type="GO" id="GO:0000160">
    <property type="term" value="P:phosphorelay signal transduction system"/>
    <property type="evidence" value="ECO:0007669"/>
    <property type="project" value="InterPro"/>
</dbReference>
<evidence type="ECO:0000259" key="7">
    <source>
        <dbReference type="PROSITE" id="PS50110"/>
    </source>
</evidence>